<evidence type="ECO:0008006" key="3">
    <source>
        <dbReference type="Google" id="ProtNLM"/>
    </source>
</evidence>
<evidence type="ECO:0000313" key="1">
    <source>
        <dbReference type="EMBL" id="BAY85938.1"/>
    </source>
</evidence>
<accession>A0A1Z4LXX3</accession>
<organism evidence="1 2">
    <name type="scientific">Calothrix parasitica NIES-267</name>
    <dbReference type="NCBI Taxonomy" id="1973488"/>
    <lineage>
        <taxon>Bacteria</taxon>
        <taxon>Bacillati</taxon>
        <taxon>Cyanobacteriota</taxon>
        <taxon>Cyanophyceae</taxon>
        <taxon>Nostocales</taxon>
        <taxon>Calotrichaceae</taxon>
        <taxon>Calothrix</taxon>
    </lineage>
</organism>
<dbReference type="EMBL" id="AP018227">
    <property type="protein sequence ID" value="BAY85938.1"/>
    <property type="molecule type" value="Genomic_DNA"/>
</dbReference>
<keyword evidence="2" id="KW-1185">Reference proteome</keyword>
<dbReference type="Proteomes" id="UP000218418">
    <property type="component" value="Chromosome"/>
</dbReference>
<reference evidence="1 2" key="1">
    <citation type="submission" date="2017-06" db="EMBL/GenBank/DDBJ databases">
        <title>Genome sequencing of cyanobaciteial culture collection at National Institute for Environmental Studies (NIES).</title>
        <authorList>
            <person name="Hirose Y."/>
            <person name="Shimura Y."/>
            <person name="Fujisawa T."/>
            <person name="Nakamura Y."/>
            <person name="Kawachi M."/>
        </authorList>
    </citation>
    <scope>NUCLEOTIDE SEQUENCE [LARGE SCALE GENOMIC DNA]</scope>
    <source>
        <strain evidence="1 2">NIES-267</strain>
    </source>
</reference>
<sequence length="423" mass="48942">MLNNSKMLDFDGLIEINPEHLWMEFSVQEREAAWNQTVSHNYQNDSATYRAFVNRLCLNTFVKWLEDEPELREKFQIPISSDNLDNQWKFVNGVDFDLNFNLNQNHARLVLIPSEQSIPTEFRIPQEWVDIPNWAANYYLAVQLNIEEGWLRIWGFISHEQVQQKAQYDSIDRTYCVENRDLIADIDVMWIAGEICPLHKPQTKLLPSLSEVEAKEIIKKLVDSNAYSPRLHVKFSEWGAILASDKYRSILYKQKTKDWQVNLMDNTQKVVQNLSLWFENIFDGGFRPVDDLFNLSDTVALKFRSDSVLNEVYVKGAKLIDLGMQLESNSVALLIGLSPQVDNKVGIRVQLYPASGETYLPDSIQLALLSESGTTLQSVESRSYDNYIQLKRFKLPLGKNFSIQVALKEIKIKEDFVLEGLVY</sequence>
<dbReference type="InterPro" id="IPR014951">
    <property type="entry name" value="DUF1822"/>
</dbReference>
<proteinExistence type="predicted"/>
<protein>
    <recommendedName>
        <fullName evidence="3">DUF1822 domain-containing protein</fullName>
    </recommendedName>
</protein>
<dbReference type="Pfam" id="PF08852">
    <property type="entry name" value="DUF1822"/>
    <property type="match status" value="1"/>
</dbReference>
<evidence type="ECO:0000313" key="2">
    <source>
        <dbReference type="Proteomes" id="UP000218418"/>
    </source>
</evidence>
<gene>
    <name evidence="1" type="ORF">NIES267_54440</name>
</gene>
<dbReference type="AlphaFoldDB" id="A0A1Z4LXX3"/>
<name>A0A1Z4LXX3_9CYAN</name>